<dbReference type="InterPro" id="IPR029068">
    <property type="entry name" value="Glyas_Bleomycin-R_OHBP_Dase"/>
</dbReference>
<keyword evidence="3" id="KW-1185">Reference proteome</keyword>
<evidence type="ECO:0000313" key="3">
    <source>
        <dbReference type="Proteomes" id="UP000034883"/>
    </source>
</evidence>
<dbReference type="STRING" id="927083.DB32_004374"/>
<protein>
    <submittedName>
        <fullName evidence="2">Lactoylglutathione lyase</fullName>
    </submittedName>
</protein>
<dbReference type="GO" id="GO:0016829">
    <property type="term" value="F:lyase activity"/>
    <property type="evidence" value="ECO:0007669"/>
    <property type="project" value="UniProtKB-KW"/>
</dbReference>
<dbReference type="PANTHER" id="PTHR35006">
    <property type="entry name" value="GLYOXALASE FAMILY PROTEIN (AFU_ORTHOLOGUE AFUA_5G14830)"/>
    <property type="match status" value="1"/>
</dbReference>
<reference evidence="2 3" key="1">
    <citation type="submission" date="2015-03" db="EMBL/GenBank/DDBJ databases">
        <title>Genome assembly of Sandaracinus amylolyticus DSM 53668.</title>
        <authorList>
            <person name="Sharma G."/>
            <person name="Subramanian S."/>
        </authorList>
    </citation>
    <scope>NUCLEOTIDE SEQUENCE [LARGE SCALE GENOMIC DNA]</scope>
    <source>
        <strain evidence="2 3">DSM 53668</strain>
    </source>
</reference>
<dbReference type="Proteomes" id="UP000034883">
    <property type="component" value="Chromosome"/>
</dbReference>
<evidence type="ECO:0000313" key="2">
    <source>
        <dbReference type="EMBL" id="AKF07225.1"/>
    </source>
</evidence>
<dbReference type="PANTHER" id="PTHR35006:SF2">
    <property type="entry name" value="GLYOXALASE FAMILY PROTEIN (AFU_ORTHOLOGUE AFUA_5G14830)"/>
    <property type="match status" value="1"/>
</dbReference>
<proteinExistence type="predicted"/>
<dbReference type="InterPro" id="IPR037523">
    <property type="entry name" value="VOC_core"/>
</dbReference>
<gene>
    <name evidence="2" type="ORF">DB32_004374</name>
</gene>
<dbReference type="Gene3D" id="3.10.180.10">
    <property type="entry name" value="2,3-Dihydroxybiphenyl 1,2-Dioxygenase, domain 1"/>
    <property type="match status" value="1"/>
</dbReference>
<dbReference type="Pfam" id="PF00903">
    <property type="entry name" value="Glyoxalase"/>
    <property type="match status" value="1"/>
</dbReference>
<organism evidence="2 3">
    <name type="scientific">Sandaracinus amylolyticus</name>
    <dbReference type="NCBI Taxonomy" id="927083"/>
    <lineage>
        <taxon>Bacteria</taxon>
        <taxon>Pseudomonadati</taxon>
        <taxon>Myxococcota</taxon>
        <taxon>Polyangia</taxon>
        <taxon>Polyangiales</taxon>
        <taxon>Sandaracinaceae</taxon>
        <taxon>Sandaracinus</taxon>
    </lineage>
</organism>
<feature type="domain" description="VOC" evidence="1">
    <location>
        <begin position="1"/>
        <end position="129"/>
    </location>
</feature>
<dbReference type="RefSeq" id="WP_053234508.1">
    <property type="nucleotide sequence ID" value="NZ_CP011125.1"/>
</dbReference>
<dbReference type="OrthoDB" id="9800438at2"/>
<sequence length="132" mass="14469">MLDHFGWNVRDLARSVAFYERCLAPLGLTKIDAGDGFAIFGDRTRDDAPYLWIGTLVPSFWTGEHRPGAAPIHVAFRAPDQRAVDAFHREGLAAGGRDNGAPGRREDGLTYYAAFLIDPDGNNVEAAVRLAR</sequence>
<evidence type="ECO:0000259" key="1">
    <source>
        <dbReference type="PROSITE" id="PS51819"/>
    </source>
</evidence>
<accession>A0A0F6W4F4</accession>
<dbReference type="KEGG" id="samy:DB32_004374"/>
<dbReference type="EMBL" id="CP011125">
    <property type="protein sequence ID" value="AKF07225.1"/>
    <property type="molecule type" value="Genomic_DNA"/>
</dbReference>
<dbReference type="CDD" id="cd07262">
    <property type="entry name" value="VOC_like"/>
    <property type="match status" value="1"/>
</dbReference>
<dbReference type="PROSITE" id="PS51819">
    <property type="entry name" value="VOC"/>
    <property type="match status" value="1"/>
</dbReference>
<dbReference type="InterPro" id="IPR004360">
    <property type="entry name" value="Glyas_Fos-R_dOase_dom"/>
</dbReference>
<dbReference type="SUPFAM" id="SSF54593">
    <property type="entry name" value="Glyoxalase/Bleomycin resistance protein/Dihydroxybiphenyl dioxygenase"/>
    <property type="match status" value="1"/>
</dbReference>
<name>A0A0F6W4F4_9BACT</name>
<keyword evidence="2" id="KW-0456">Lyase</keyword>
<dbReference type="AlphaFoldDB" id="A0A0F6W4F4"/>